<dbReference type="RefSeq" id="WP_184366069.1">
    <property type="nucleotide sequence ID" value="NZ_BAAAKM010000033.1"/>
</dbReference>
<protein>
    <recommendedName>
        <fullName evidence="1">DUF397 domain-containing protein</fullName>
    </recommendedName>
</protein>
<feature type="domain" description="DUF397" evidence="1">
    <location>
        <begin position="52"/>
        <end position="99"/>
    </location>
</feature>
<organism evidence="2 3">
    <name type="scientific">Nocardiopsis metallicus</name>
    <dbReference type="NCBI Taxonomy" id="179819"/>
    <lineage>
        <taxon>Bacteria</taxon>
        <taxon>Bacillati</taxon>
        <taxon>Actinomycetota</taxon>
        <taxon>Actinomycetes</taxon>
        <taxon>Streptosporangiales</taxon>
        <taxon>Nocardiopsidaceae</taxon>
        <taxon>Nocardiopsis</taxon>
    </lineage>
</organism>
<gene>
    <name evidence="2" type="ORF">HNR07_003800</name>
</gene>
<name>A0A840WB93_9ACTN</name>
<evidence type="ECO:0000259" key="1">
    <source>
        <dbReference type="Pfam" id="PF04149"/>
    </source>
</evidence>
<dbReference type="AlphaFoldDB" id="A0A840WB93"/>
<evidence type="ECO:0000313" key="2">
    <source>
        <dbReference type="EMBL" id="MBB5492663.1"/>
    </source>
</evidence>
<accession>A0A840WB93</accession>
<evidence type="ECO:0000313" key="3">
    <source>
        <dbReference type="Proteomes" id="UP000579647"/>
    </source>
</evidence>
<proteinExistence type="predicted"/>
<sequence length="109" mass="12071">MDDYAPRWFKSSHSSLEHECLEVAVTDPVWRKSSYSNFAMNCAEVAARAEPEWFKSSHSSMENGNCVEASLTGSVTVLFRDTQNREAAVLAVPAREWAGTVCLVSGRRG</sequence>
<dbReference type="InterPro" id="IPR007278">
    <property type="entry name" value="DUF397"/>
</dbReference>
<comment type="caution">
    <text evidence="2">The sequence shown here is derived from an EMBL/GenBank/DDBJ whole genome shotgun (WGS) entry which is preliminary data.</text>
</comment>
<dbReference type="EMBL" id="JACHDO010000001">
    <property type="protein sequence ID" value="MBB5492663.1"/>
    <property type="molecule type" value="Genomic_DNA"/>
</dbReference>
<dbReference type="Pfam" id="PF04149">
    <property type="entry name" value="DUF397"/>
    <property type="match status" value="1"/>
</dbReference>
<dbReference type="Proteomes" id="UP000579647">
    <property type="component" value="Unassembled WGS sequence"/>
</dbReference>
<keyword evidence="3" id="KW-1185">Reference proteome</keyword>
<reference evidence="2 3" key="1">
    <citation type="submission" date="2020-08" db="EMBL/GenBank/DDBJ databases">
        <title>Sequencing the genomes of 1000 actinobacteria strains.</title>
        <authorList>
            <person name="Klenk H.-P."/>
        </authorList>
    </citation>
    <scope>NUCLEOTIDE SEQUENCE [LARGE SCALE GENOMIC DNA]</scope>
    <source>
        <strain evidence="2 3">DSM 44598</strain>
    </source>
</reference>